<dbReference type="InterPro" id="IPR027304">
    <property type="entry name" value="Trigger_fact/SurA_dom_sf"/>
</dbReference>
<keyword evidence="4" id="KW-0132">Cell division</keyword>
<dbReference type="Gene3D" id="1.10.3120.10">
    <property type="entry name" value="Trigger factor, C-terminal domain"/>
    <property type="match status" value="1"/>
</dbReference>
<dbReference type="InterPro" id="IPR037041">
    <property type="entry name" value="Trigger_fac_C_sf"/>
</dbReference>
<evidence type="ECO:0000256" key="1">
    <source>
        <dbReference type="ARBA" id="ARBA00023110"/>
    </source>
</evidence>
<dbReference type="GO" id="GO:0051301">
    <property type="term" value="P:cell division"/>
    <property type="evidence" value="ECO:0007669"/>
    <property type="project" value="UniProtKB-KW"/>
</dbReference>
<dbReference type="InterPro" id="IPR008880">
    <property type="entry name" value="Trigger_fac_C"/>
</dbReference>
<dbReference type="Pfam" id="PF05698">
    <property type="entry name" value="Trigger_C"/>
    <property type="match status" value="1"/>
</dbReference>
<organism evidence="4">
    <name type="scientific">hydrothermal vent metagenome</name>
    <dbReference type="NCBI Taxonomy" id="652676"/>
    <lineage>
        <taxon>unclassified sequences</taxon>
        <taxon>metagenomes</taxon>
        <taxon>ecological metagenomes</taxon>
    </lineage>
</organism>
<keyword evidence="1" id="KW-0697">Rotamase</keyword>
<dbReference type="GO" id="GO:0006457">
    <property type="term" value="P:protein folding"/>
    <property type="evidence" value="ECO:0007669"/>
    <property type="project" value="InterPro"/>
</dbReference>
<evidence type="ECO:0000256" key="2">
    <source>
        <dbReference type="ARBA" id="ARBA00023235"/>
    </source>
</evidence>
<proteinExistence type="predicted"/>
<sequence>MKEQMRVEIDNRLAEENKNAIFNELLAANDFVVPQGSIDNEAQNLLQEMEARMQQQGMPSQGNLVASAFNTEAERRVKMGLLIAEVASNHDLTASKEQIDAKLEEMSQMYGENAQQMVDYYNEDPTRLTHVELLVVEKMVQETILEKATVTDKNKKFQEVTQQQV</sequence>
<dbReference type="EC" id="5.2.1.8" evidence="4"/>
<reference evidence="4" key="1">
    <citation type="submission" date="2016-10" db="EMBL/GenBank/DDBJ databases">
        <authorList>
            <person name="de Groot N.N."/>
        </authorList>
    </citation>
    <scope>NUCLEOTIDE SEQUENCE</scope>
</reference>
<keyword evidence="4" id="KW-0131">Cell cycle</keyword>
<keyword evidence="2 4" id="KW-0413">Isomerase</keyword>
<dbReference type="GO" id="GO:0015031">
    <property type="term" value="P:protein transport"/>
    <property type="evidence" value="ECO:0007669"/>
    <property type="project" value="InterPro"/>
</dbReference>
<feature type="domain" description="Trigger factor C-terminal" evidence="3">
    <location>
        <begin position="2"/>
        <end position="145"/>
    </location>
</feature>
<dbReference type="GO" id="GO:0003755">
    <property type="term" value="F:peptidyl-prolyl cis-trans isomerase activity"/>
    <property type="evidence" value="ECO:0007669"/>
    <property type="project" value="UniProtKB-KW"/>
</dbReference>
<gene>
    <name evidence="4" type="ORF">MNB_SUP05-12-675</name>
</gene>
<dbReference type="EMBL" id="FPHT01000228">
    <property type="protein sequence ID" value="SFV82210.1"/>
    <property type="molecule type" value="Genomic_DNA"/>
</dbReference>
<name>A0A1W1DLD3_9ZZZZ</name>
<dbReference type="AlphaFoldDB" id="A0A1W1DLD3"/>
<evidence type="ECO:0000313" key="4">
    <source>
        <dbReference type="EMBL" id="SFV82210.1"/>
    </source>
</evidence>
<accession>A0A1W1DLD3</accession>
<evidence type="ECO:0000259" key="3">
    <source>
        <dbReference type="Pfam" id="PF05698"/>
    </source>
</evidence>
<protein>
    <submittedName>
        <fullName evidence="4">Cell division trigger factor</fullName>
        <ecNumber evidence="4">5.2.1.8</ecNumber>
    </submittedName>
</protein>
<dbReference type="SUPFAM" id="SSF109998">
    <property type="entry name" value="Triger factor/SurA peptide-binding domain-like"/>
    <property type="match status" value="1"/>
</dbReference>